<dbReference type="RefSeq" id="XP_065665292.1">
    <property type="nucleotide sequence ID" value="XM_065809220.1"/>
</dbReference>
<name>A0ABM4CTQ8_HYDVU</name>
<accession>A0ABM4CTQ8</accession>
<dbReference type="Proteomes" id="UP001652625">
    <property type="component" value="Chromosome 11"/>
</dbReference>
<proteinExistence type="predicted"/>
<evidence type="ECO:0000313" key="3">
    <source>
        <dbReference type="RefSeq" id="XP_065665292.1"/>
    </source>
</evidence>
<evidence type="ECO:0000313" key="7">
    <source>
        <dbReference type="RefSeq" id="XP_065665296.1"/>
    </source>
</evidence>
<organism evidence="1 7">
    <name type="scientific">Hydra vulgaris</name>
    <name type="common">Hydra</name>
    <name type="synonym">Hydra attenuata</name>
    <dbReference type="NCBI Taxonomy" id="6087"/>
    <lineage>
        <taxon>Eukaryota</taxon>
        <taxon>Metazoa</taxon>
        <taxon>Cnidaria</taxon>
        <taxon>Hydrozoa</taxon>
        <taxon>Hydroidolina</taxon>
        <taxon>Anthoathecata</taxon>
        <taxon>Aplanulata</taxon>
        <taxon>Hydridae</taxon>
        <taxon>Hydra</taxon>
    </lineage>
</organism>
<gene>
    <name evidence="2 3 4 5 6 7" type="primary">LOC105845382</name>
</gene>
<dbReference type="RefSeq" id="XP_065665294.1">
    <property type="nucleotide sequence ID" value="XM_065809222.1"/>
</dbReference>
<evidence type="ECO:0000313" key="5">
    <source>
        <dbReference type="RefSeq" id="XP_065665294.1"/>
    </source>
</evidence>
<dbReference type="RefSeq" id="XP_065665295.1">
    <property type="nucleotide sequence ID" value="XM_065809223.1"/>
</dbReference>
<sequence length="420" mass="48240">MTSDSIDDSELMEHQSIKNLSYFIKLDKAPEKNFTSLYASENVLREKIIPVESRHSQLHEKMLLEASTEINQNKDNNKISINYLEENPHNESIYEGNRSPNFRWTENFSITGRHRIDTLTELVRCDQNETSTELVKQNDASTEVYDNILHLNAIEIINKVNISKSTDKLNIFEKKNSENFIKAKNIENHIGNKKCEEASKNNSSIKRRVLGRSWSTISDRNTCNTSTASTFTNAMSLKETIAPKNEVTKRRNLGRSLSTNSQNNNILNNVKLTNSEEIVEGKERSWSTSTERNSICSTTPLMTSDEANKHQTPQKRKVLHRSLSSCLSRFKQISVFQMRSHQKLFSEDGISDEDDSETDLIVHNLRKCVSVPDSLNEEDLDTSKLFLPRRMAICSEVRTPALKQLKAYLVLTRLKQYNFL</sequence>
<protein>
    <submittedName>
        <fullName evidence="2 3">GATA zinc finger domain-containing protein 4 isoform X1</fullName>
    </submittedName>
</protein>
<reference evidence="2 3" key="1">
    <citation type="submission" date="2025-05" db="UniProtKB">
        <authorList>
            <consortium name="RefSeq"/>
        </authorList>
    </citation>
    <scope>IDENTIFICATION</scope>
</reference>
<evidence type="ECO:0000313" key="2">
    <source>
        <dbReference type="RefSeq" id="XP_065665291.1"/>
    </source>
</evidence>
<dbReference type="RefSeq" id="XP_065665296.1">
    <property type="nucleotide sequence ID" value="XM_065809224.1"/>
</dbReference>
<evidence type="ECO:0000313" key="6">
    <source>
        <dbReference type="RefSeq" id="XP_065665295.1"/>
    </source>
</evidence>
<evidence type="ECO:0000313" key="4">
    <source>
        <dbReference type="RefSeq" id="XP_065665293.1"/>
    </source>
</evidence>
<dbReference type="RefSeq" id="XP_065665291.1">
    <property type="nucleotide sequence ID" value="XM_065809219.1"/>
</dbReference>
<dbReference type="GeneID" id="105845382"/>
<dbReference type="RefSeq" id="XP_065665293.1">
    <property type="nucleotide sequence ID" value="XM_065809221.1"/>
</dbReference>
<evidence type="ECO:0000313" key="1">
    <source>
        <dbReference type="Proteomes" id="UP001652625"/>
    </source>
</evidence>
<keyword evidence="1" id="KW-1185">Reference proteome</keyword>